<protein>
    <recommendedName>
        <fullName evidence="5">PEGA domain-containing protein</fullName>
    </recommendedName>
</protein>
<keyword evidence="1" id="KW-1133">Transmembrane helix</keyword>
<evidence type="ECO:0000256" key="2">
    <source>
        <dbReference type="SAM" id="SignalP"/>
    </source>
</evidence>
<dbReference type="Proteomes" id="UP000628560">
    <property type="component" value="Unassembled WGS sequence"/>
</dbReference>
<keyword evidence="2" id="KW-0732">Signal</keyword>
<accession>A0ABD4KCF1</accession>
<name>A0ABD4KCF1_9ENTR</name>
<feature type="signal peptide" evidence="2">
    <location>
        <begin position="1"/>
        <end position="23"/>
    </location>
</feature>
<keyword evidence="1" id="KW-0812">Transmembrane</keyword>
<evidence type="ECO:0000256" key="1">
    <source>
        <dbReference type="SAM" id="Phobius"/>
    </source>
</evidence>
<organism evidence="3 4">
    <name type="scientific">Lelliottia nimipressuralis</name>
    <dbReference type="NCBI Taxonomy" id="69220"/>
    <lineage>
        <taxon>Bacteria</taxon>
        <taxon>Pseudomonadati</taxon>
        <taxon>Pseudomonadota</taxon>
        <taxon>Gammaproteobacteria</taxon>
        <taxon>Enterobacterales</taxon>
        <taxon>Enterobacteriaceae</taxon>
        <taxon>Lelliottia</taxon>
    </lineage>
</organism>
<gene>
    <name evidence="3" type="ORF">ISP11_11685</name>
</gene>
<evidence type="ECO:0008006" key="5">
    <source>
        <dbReference type="Google" id="ProtNLM"/>
    </source>
</evidence>
<evidence type="ECO:0000313" key="4">
    <source>
        <dbReference type="Proteomes" id="UP000628560"/>
    </source>
</evidence>
<comment type="caution">
    <text evidence="3">The sequence shown here is derived from an EMBL/GenBank/DDBJ whole genome shotgun (WGS) entry which is preliminary data.</text>
</comment>
<sequence>MRKQVWRLLLPLMLTGCASIVGSNEETLYIDSTPTEAYYAVIDRNGDLIATGKTPQSVVLKKSDSSYFGKREYTLTLKQEGYYSTMMPLEYRFSHWYTFGNILFFGVPGWLIVDPFSGGMYTLKEDHVNAILRPCPPGPFNHMCS</sequence>
<evidence type="ECO:0000313" key="3">
    <source>
        <dbReference type="EMBL" id="MBF4178527.1"/>
    </source>
</evidence>
<keyword evidence="1" id="KW-0472">Membrane</keyword>
<reference evidence="3 4" key="1">
    <citation type="submission" date="2020-11" db="EMBL/GenBank/DDBJ databases">
        <title>Identification of Lelliottia nimipressuralis from Wound Infection by Whole Genome-Based Bacterial Identification.</title>
        <authorList>
            <person name="Navarathna D.H."/>
            <person name="Choi H."/>
            <person name="Jinadatha C."/>
            <person name="Chatterjee P."/>
            <person name="Hwang M."/>
        </authorList>
    </citation>
    <scope>NUCLEOTIDE SEQUENCE [LARGE SCALE GENOMIC DNA]</scope>
    <source>
        <strain evidence="3 4">DN2020</strain>
    </source>
</reference>
<feature type="transmembrane region" description="Helical" evidence="1">
    <location>
        <begin position="96"/>
        <end position="113"/>
    </location>
</feature>
<dbReference type="AlphaFoldDB" id="A0ABD4KCF1"/>
<feature type="chain" id="PRO_5044873765" description="PEGA domain-containing protein" evidence="2">
    <location>
        <begin position="24"/>
        <end position="145"/>
    </location>
</feature>
<proteinExistence type="predicted"/>
<dbReference type="RefSeq" id="WP_194513119.1">
    <property type="nucleotide sequence ID" value="NZ_JADIXP010000006.1"/>
</dbReference>
<dbReference type="EMBL" id="JADIXP010000006">
    <property type="protein sequence ID" value="MBF4178527.1"/>
    <property type="molecule type" value="Genomic_DNA"/>
</dbReference>